<dbReference type="Proteomes" id="UP000515140">
    <property type="component" value="Unplaced"/>
</dbReference>
<name>A0A6P5LXR0_PHACI</name>
<evidence type="ECO:0000313" key="1">
    <source>
        <dbReference type="Proteomes" id="UP000515140"/>
    </source>
</evidence>
<proteinExistence type="predicted"/>
<dbReference type="KEGG" id="pcw:110221676"/>
<dbReference type="InParanoid" id="A0A6P5LXR0"/>
<organism evidence="1 2">
    <name type="scientific">Phascolarctos cinereus</name>
    <name type="common">Koala</name>
    <dbReference type="NCBI Taxonomy" id="38626"/>
    <lineage>
        <taxon>Eukaryota</taxon>
        <taxon>Metazoa</taxon>
        <taxon>Chordata</taxon>
        <taxon>Craniata</taxon>
        <taxon>Vertebrata</taxon>
        <taxon>Euteleostomi</taxon>
        <taxon>Mammalia</taxon>
        <taxon>Metatheria</taxon>
        <taxon>Diprotodontia</taxon>
        <taxon>Phascolarctidae</taxon>
        <taxon>Phascolarctos</taxon>
    </lineage>
</organism>
<protein>
    <submittedName>
        <fullName evidence="2">Formin-like protein 18 isoform X1</fullName>
    </submittedName>
</protein>
<gene>
    <name evidence="2" type="primary">LOC110221676</name>
</gene>
<accession>A0A6P5LXR0</accession>
<dbReference type="RefSeq" id="XP_020862038.1">
    <property type="nucleotide sequence ID" value="XM_021006379.1"/>
</dbReference>
<reference evidence="2" key="1">
    <citation type="submission" date="2025-08" db="UniProtKB">
        <authorList>
            <consortium name="RefSeq"/>
        </authorList>
    </citation>
    <scope>IDENTIFICATION</scope>
    <source>
        <tissue evidence="2">Spleen</tissue>
    </source>
</reference>
<dbReference type="GeneID" id="110221676"/>
<keyword evidence="1" id="KW-1185">Reference proteome</keyword>
<dbReference type="AlphaFoldDB" id="A0A6P5LXR0"/>
<sequence length="142" mass="15061">MGEGHPVSHFLFHPIPSPPQMPGTTATLGSIKWAPHGPFLPPPLPCLLLPPQFHPEQASFPIFPQRPHPPALSCRAHSPALVTPPPPLRWGREAAGGGWAPLPAAPSGSPGRAGKWLLVPFLPRLQGPGPAETPGLKETDFH</sequence>
<evidence type="ECO:0000313" key="2">
    <source>
        <dbReference type="RefSeq" id="XP_020862038.1"/>
    </source>
</evidence>